<dbReference type="PANTHER" id="PTHR33643:SF1">
    <property type="entry name" value="UREASE ACCESSORY PROTEIN D"/>
    <property type="match status" value="1"/>
</dbReference>
<evidence type="ECO:0000256" key="2">
    <source>
        <dbReference type="ARBA" id="ARBA00023186"/>
    </source>
</evidence>
<comment type="subcellular location">
    <subcellularLocation>
        <location evidence="3">Cytoplasm</location>
    </subcellularLocation>
</comment>
<accession>A0A179SMW7</accession>
<protein>
    <recommendedName>
        <fullName evidence="3">Urease accessory protein UreD</fullName>
    </recommendedName>
</protein>
<dbReference type="GO" id="GO:0005737">
    <property type="term" value="C:cytoplasm"/>
    <property type="evidence" value="ECO:0007669"/>
    <property type="project" value="UniProtKB-SubCell"/>
</dbReference>
<evidence type="ECO:0000256" key="1">
    <source>
        <dbReference type="ARBA" id="ARBA00007177"/>
    </source>
</evidence>
<dbReference type="HAMAP" id="MF_01384">
    <property type="entry name" value="UreD"/>
    <property type="match status" value="1"/>
</dbReference>
<dbReference type="OrthoDB" id="9807968at2"/>
<gene>
    <name evidence="3" type="primary">ureD</name>
    <name evidence="4" type="ORF">A6K24_11930</name>
</gene>
<proteinExistence type="inferred from homology"/>
<organism evidence="4 5">
    <name type="scientific">Metabacillus litoralis</name>
    <dbReference type="NCBI Taxonomy" id="152268"/>
    <lineage>
        <taxon>Bacteria</taxon>
        <taxon>Bacillati</taxon>
        <taxon>Bacillota</taxon>
        <taxon>Bacilli</taxon>
        <taxon>Bacillales</taxon>
        <taxon>Bacillaceae</taxon>
        <taxon>Metabacillus</taxon>
    </lineage>
</organism>
<sequence>MTYTGYLELEVGKKQDRSVITNSFFDGVLKITRPTYLTGGLPLLTLIHVGGGYVDGDTYKTEVIMHESSRLALTTQASTKVYKSPRFGVNQAMEYVLKPNSELYIKQDSLIPYKDANFTQSTNVYMSSSAVFYYTDIITPGWSEDGKHFQYKKVASKMKIYVDDQLAVFDHQLLQPCEQLDQMMYLEGYTHIGTMFFLHPELNERIIEELREELICDEKFRFGISILSVKGISVRILATSTPIIESFFTKCESLIRGFLNNVEIIEWRKG</sequence>
<keyword evidence="2 3" id="KW-0143">Chaperone</keyword>
<evidence type="ECO:0000313" key="4">
    <source>
        <dbReference type="EMBL" id="OAS82821.1"/>
    </source>
</evidence>
<dbReference type="GO" id="GO:0016151">
    <property type="term" value="F:nickel cation binding"/>
    <property type="evidence" value="ECO:0007669"/>
    <property type="project" value="UniProtKB-UniRule"/>
</dbReference>
<evidence type="ECO:0000256" key="3">
    <source>
        <dbReference type="HAMAP-Rule" id="MF_01384"/>
    </source>
</evidence>
<dbReference type="Proteomes" id="UP000078534">
    <property type="component" value="Unassembled WGS sequence"/>
</dbReference>
<keyword evidence="3" id="KW-0963">Cytoplasm</keyword>
<dbReference type="Pfam" id="PF01774">
    <property type="entry name" value="UreD"/>
    <property type="match status" value="1"/>
</dbReference>
<name>A0A179SMW7_9BACI</name>
<keyword evidence="5" id="KW-1185">Reference proteome</keyword>
<dbReference type="RefSeq" id="WP_066339398.1">
    <property type="nucleotide sequence ID" value="NZ_LWSG01000044.1"/>
</dbReference>
<dbReference type="EMBL" id="LWSG01000044">
    <property type="protein sequence ID" value="OAS82821.1"/>
    <property type="molecule type" value="Genomic_DNA"/>
</dbReference>
<evidence type="ECO:0000313" key="5">
    <source>
        <dbReference type="Proteomes" id="UP000078534"/>
    </source>
</evidence>
<comment type="function">
    <text evidence="3">Required for maturation of urease via the functional incorporation of the urease nickel metallocenter.</text>
</comment>
<dbReference type="PANTHER" id="PTHR33643">
    <property type="entry name" value="UREASE ACCESSORY PROTEIN D"/>
    <property type="match status" value="1"/>
</dbReference>
<dbReference type="AlphaFoldDB" id="A0A179SMW7"/>
<comment type="subunit">
    <text evidence="3">UreD, UreF and UreG form a complex that acts as a GTP-hydrolysis-dependent molecular chaperone, activating the urease apoprotein by helping to assemble the nickel containing metallocenter of UreC. The UreE protein probably delivers the nickel.</text>
</comment>
<comment type="caution">
    <text evidence="4">The sequence shown here is derived from an EMBL/GenBank/DDBJ whole genome shotgun (WGS) entry which is preliminary data.</text>
</comment>
<comment type="similarity">
    <text evidence="1 3">Belongs to the UreD family.</text>
</comment>
<reference evidence="5" key="1">
    <citation type="submission" date="2016-04" db="EMBL/GenBank/DDBJ databases">
        <authorList>
            <person name="Lyu Z."/>
            <person name="Lyu W."/>
        </authorList>
    </citation>
    <scope>NUCLEOTIDE SEQUENCE [LARGE SCALE GENOMIC DNA]</scope>
    <source>
        <strain evidence="5">C44</strain>
    </source>
</reference>
<dbReference type="InterPro" id="IPR002669">
    <property type="entry name" value="UreD"/>
</dbReference>
<dbReference type="STRING" id="152268.A6K24_11930"/>
<keyword evidence="3" id="KW-0996">Nickel insertion</keyword>